<dbReference type="Gene3D" id="1.25.40.390">
    <property type="match status" value="1"/>
</dbReference>
<reference evidence="8 9" key="1">
    <citation type="submission" date="2018-10" db="EMBL/GenBank/DDBJ databases">
        <title>Butyricimonas faecalis sp. nov., isolated from human faeces and emended description of the genus Butyricimonas.</title>
        <authorList>
            <person name="Le Roy T."/>
            <person name="Van der Smissen P."/>
            <person name="Paquot A."/>
            <person name="Delzenne N."/>
            <person name="Muccioli G."/>
            <person name="Collet J.-F."/>
            <person name="Cani P.D."/>
        </authorList>
    </citation>
    <scope>NUCLEOTIDE SEQUENCE [LARGE SCALE GENOMIC DNA]</scope>
    <source>
        <strain evidence="8 9">H184</strain>
    </source>
</reference>
<dbReference type="InterPro" id="IPR012944">
    <property type="entry name" value="SusD_RagB_dom"/>
</dbReference>
<dbReference type="SUPFAM" id="SSF48452">
    <property type="entry name" value="TPR-like"/>
    <property type="match status" value="1"/>
</dbReference>
<dbReference type="CDD" id="cd08977">
    <property type="entry name" value="SusD"/>
    <property type="match status" value="1"/>
</dbReference>
<dbReference type="OrthoDB" id="630434at2"/>
<keyword evidence="5" id="KW-0998">Cell outer membrane</keyword>
<name>A0A3Q9IPW7_9BACT</name>
<keyword evidence="4" id="KW-0472">Membrane</keyword>
<sequence length="475" mass="53440">MKGKVLSIICALGILTVSCSDFLDSKSQDEVIPKTTKDFRELLLGSGYPNPTNEHPVAITSYMDDDLDCDVNNSSAGADYTKSIFAVYTWQPDAERYESTVVSPELASTPYYAMFERIKGCNAVLDYVDEAVGSQQEKDQIKAEALAVRALFYFWLVNLYGEPYTENPQSLGVPLKLSSSVEEVSIARSTVEKVYEQILADLNKSAALLGEDSRVTTDYRINRPTVEILLSRVYLYMGNWQKAVEAATEAIRIGGELTNLTAIEKADANFVCTQYSSQEVTWMYGGSVSTFKIESGLNMSTELRTAYGENDRRMDLYYSYDASRGEYYNNKPSSTNDAPKSAIRMSEAYLNRAEAYVLWENKTTEALADLNKLRRNRITGYQDVAISDPDLLLKEIRLERRLELTLEGHRWLDLRRYGMPSIKHTWLPGVGMALQTYVLKEKDPMYTLPLPESVIGANPALTQNASAYEPERKAE</sequence>
<dbReference type="AlphaFoldDB" id="A0A3Q9IPW7"/>
<evidence type="ECO:0000256" key="2">
    <source>
        <dbReference type="ARBA" id="ARBA00006275"/>
    </source>
</evidence>
<dbReference type="RefSeq" id="WP_106480894.1">
    <property type="nucleotide sequence ID" value="NZ_CP032819.1"/>
</dbReference>
<keyword evidence="9" id="KW-1185">Reference proteome</keyword>
<evidence type="ECO:0000256" key="5">
    <source>
        <dbReference type="ARBA" id="ARBA00023237"/>
    </source>
</evidence>
<dbReference type="Pfam" id="PF07980">
    <property type="entry name" value="SusD_RagB"/>
    <property type="match status" value="1"/>
</dbReference>
<dbReference type="EMBL" id="CP032819">
    <property type="protein sequence ID" value="AZS30236.1"/>
    <property type="molecule type" value="Genomic_DNA"/>
</dbReference>
<evidence type="ECO:0000313" key="9">
    <source>
        <dbReference type="Proteomes" id="UP000270673"/>
    </source>
</evidence>
<dbReference type="GO" id="GO:0009279">
    <property type="term" value="C:cell outer membrane"/>
    <property type="evidence" value="ECO:0007669"/>
    <property type="project" value="UniProtKB-SubCell"/>
</dbReference>
<dbReference type="Proteomes" id="UP000270673">
    <property type="component" value="Chromosome"/>
</dbReference>
<evidence type="ECO:0000256" key="4">
    <source>
        <dbReference type="ARBA" id="ARBA00023136"/>
    </source>
</evidence>
<organism evidence="8 9">
    <name type="scientific">Butyricimonas faecalis</name>
    <dbReference type="NCBI Taxonomy" id="2093856"/>
    <lineage>
        <taxon>Bacteria</taxon>
        <taxon>Pseudomonadati</taxon>
        <taxon>Bacteroidota</taxon>
        <taxon>Bacteroidia</taxon>
        <taxon>Bacteroidales</taxon>
        <taxon>Odoribacteraceae</taxon>
        <taxon>Butyricimonas</taxon>
    </lineage>
</organism>
<protein>
    <submittedName>
        <fullName evidence="8">RagB/SusD family nutrient uptake outer membrane protein</fullName>
    </submittedName>
</protein>
<keyword evidence="3" id="KW-0732">Signal</keyword>
<feature type="domain" description="SusD-like N-terminal" evidence="7">
    <location>
        <begin position="22"/>
        <end position="235"/>
    </location>
</feature>
<accession>A0A3Q9IPW7</accession>
<dbReference type="Pfam" id="PF14322">
    <property type="entry name" value="SusD-like_3"/>
    <property type="match status" value="1"/>
</dbReference>
<gene>
    <name evidence="8" type="ORF">D8S85_12235</name>
</gene>
<dbReference type="InterPro" id="IPR033985">
    <property type="entry name" value="SusD-like_N"/>
</dbReference>
<dbReference type="PROSITE" id="PS51257">
    <property type="entry name" value="PROKAR_LIPOPROTEIN"/>
    <property type="match status" value="1"/>
</dbReference>
<evidence type="ECO:0000259" key="7">
    <source>
        <dbReference type="Pfam" id="PF14322"/>
    </source>
</evidence>
<comment type="similarity">
    <text evidence="2">Belongs to the SusD family.</text>
</comment>
<evidence type="ECO:0000256" key="3">
    <source>
        <dbReference type="ARBA" id="ARBA00022729"/>
    </source>
</evidence>
<proteinExistence type="inferred from homology"/>
<feature type="domain" description="RagB/SusD" evidence="6">
    <location>
        <begin position="288"/>
        <end position="465"/>
    </location>
</feature>
<evidence type="ECO:0000259" key="6">
    <source>
        <dbReference type="Pfam" id="PF07980"/>
    </source>
</evidence>
<evidence type="ECO:0000313" key="8">
    <source>
        <dbReference type="EMBL" id="AZS30236.1"/>
    </source>
</evidence>
<dbReference type="KEGG" id="buy:D8S85_12235"/>
<comment type="subcellular location">
    <subcellularLocation>
        <location evidence="1">Cell outer membrane</location>
    </subcellularLocation>
</comment>
<dbReference type="InterPro" id="IPR011990">
    <property type="entry name" value="TPR-like_helical_dom_sf"/>
</dbReference>
<evidence type="ECO:0000256" key="1">
    <source>
        <dbReference type="ARBA" id="ARBA00004442"/>
    </source>
</evidence>